<keyword evidence="7" id="KW-1133">Transmembrane helix</keyword>
<keyword evidence="3" id="KW-0813">Transport</keyword>
<sequence length="138" mass="14382">MFGAMILLMVWMSNRQRKAQAEQQKKVAALGVGDEVRTHSGFYGIIADQYDDVVILETESGAQTKWARQAIAGAAAPTGDAGGAQAAAQPEGSDRELGAPADPAPSEERPEQQDGTSRPADGQVPGVTSRGDESGSAR</sequence>
<evidence type="ECO:0000256" key="6">
    <source>
        <dbReference type="ARBA" id="ARBA00022927"/>
    </source>
</evidence>
<gene>
    <name evidence="11" type="ORF">DEO23_11885</name>
</gene>
<feature type="region of interest" description="Disordered" evidence="10">
    <location>
        <begin position="75"/>
        <end position="138"/>
    </location>
</feature>
<evidence type="ECO:0000256" key="5">
    <source>
        <dbReference type="ARBA" id="ARBA00022692"/>
    </source>
</evidence>
<dbReference type="SMART" id="SM01323">
    <property type="entry name" value="YajC"/>
    <property type="match status" value="1"/>
</dbReference>
<keyword evidence="12" id="KW-1185">Reference proteome</keyword>
<reference evidence="11 12" key="1">
    <citation type="submission" date="2018-05" db="EMBL/GenBank/DDBJ databases">
        <title>Brachybacterium sp. M1HQ-2T, whole genome shotgun sequence.</title>
        <authorList>
            <person name="Tuo L."/>
        </authorList>
    </citation>
    <scope>NUCLEOTIDE SEQUENCE [LARGE SCALE GENOMIC DNA]</scope>
    <source>
        <strain evidence="11 12">M1HQ-2</strain>
    </source>
</reference>
<dbReference type="OrthoDB" id="3267178at2"/>
<keyword evidence="9" id="KW-0472">Membrane</keyword>
<dbReference type="PANTHER" id="PTHR33909:SF1">
    <property type="entry name" value="SEC TRANSLOCON ACCESSORY COMPLEX SUBUNIT YAJC"/>
    <property type="match status" value="1"/>
</dbReference>
<evidence type="ECO:0000313" key="12">
    <source>
        <dbReference type="Proteomes" id="UP000245590"/>
    </source>
</evidence>
<keyword evidence="8" id="KW-0811">Translocation</keyword>
<dbReference type="EMBL" id="QFKX01000004">
    <property type="protein sequence ID" value="PWH05935.1"/>
    <property type="molecule type" value="Genomic_DNA"/>
</dbReference>
<proteinExistence type="inferred from homology"/>
<keyword evidence="4" id="KW-1003">Cell membrane</keyword>
<keyword evidence="5" id="KW-0812">Transmembrane</keyword>
<evidence type="ECO:0000256" key="10">
    <source>
        <dbReference type="SAM" id="MobiDB-lite"/>
    </source>
</evidence>
<evidence type="ECO:0000256" key="8">
    <source>
        <dbReference type="ARBA" id="ARBA00023010"/>
    </source>
</evidence>
<feature type="compositionally biased region" description="Low complexity" evidence="10">
    <location>
        <begin position="75"/>
        <end position="89"/>
    </location>
</feature>
<evidence type="ECO:0000313" key="11">
    <source>
        <dbReference type="EMBL" id="PWH05935.1"/>
    </source>
</evidence>
<name>A0A2U2RJG6_9MICO</name>
<evidence type="ECO:0000256" key="1">
    <source>
        <dbReference type="ARBA" id="ARBA00004162"/>
    </source>
</evidence>
<comment type="subcellular location">
    <subcellularLocation>
        <location evidence="1">Cell membrane</location>
        <topology evidence="1">Single-pass membrane protein</topology>
    </subcellularLocation>
</comment>
<evidence type="ECO:0000256" key="7">
    <source>
        <dbReference type="ARBA" id="ARBA00022989"/>
    </source>
</evidence>
<dbReference type="PANTHER" id="PTHR33909">
    <property type="entry name" value="SEC TRANSLOCON ACCESSORY COMPLEX SUBUNIT YAJC"/>
    <property type="match status" value="1"/>
</dbReference>
<dbReference type="Proteomes" id="UP000245590">
    <property type="component" value="Unassembled WGS sequence"/>
</dbReference>
<evidence type="ECO:0000256" key="2">
    <source>
        <dbReference type="ARBA" id="ARBA00006742"/>
    </source>
</evidence>
<dbReference type="GO" id="GO:0005886">
    <property type="term" value="C:plasma membrane"/>
    <property type="evidence" value="ECO:0007669"/>
    <property type="project" value="UniProtKB-SubCell"/>
</dbReference>
<evidence type="ECO:0000256" key="4">
    <source>
        <dbReference type="ARBA" id="ARBA00022475"/>
    </source>
</evidence>
<dbReference type="GO" id="GO:0015031">
    <property type="term" value="P:protein transport"/>
    <property type="evidence" value="ECO:0007669"/>
    <property type="project" value="UniProtKB-KW"/>
</dbReference>
<dbReference type="AlphaFoldDB" id="A0A2U2RJG6"/>
<comment type="similarity">
    <text evidence="2">Belongs to the YajC family.</text>
</comment>
<keyword evidence="6" id="KW-0653">Protein transport</keyword>
<protein>
    <submittedName>
        <fullName evidence="11">Preprotein translocase YidC</fullName>
    </submittedName>
</protein>
<dbReference type="InterPro" id="IPR003849">
    <property type="entry name" value="Preprotein_translocase_YajC"/>
</dbReference>
<evidence type="ECO:0000256" key="3">
    <source>
        <dbReference type="ARBA" id="ARBA00022448"/>
    </source>
</evidence>
<accession>A0A2U2RJG6</accession>
<organism evidence="11 12">
    <name type="scientific">Brachybacterium endophyticum</name>
    <dbReference type="NCBI Taxonomy" id="2182385"/>
    <lineage>
        <taxon>Bacteria</taxon>
        <taxon>Bacillati</taxon>
        <taxon>Actinomycetota</taxon>
        <taxon>Actinomycetes</taxon>
        <taxon>Micrococcales</taxon>
        <taxon>Dermabacteraceae</taxon>
        <taxon>Brachybacterium</taxon>
    </lineage>
</organism>
<comment type="caution">
    <text evidence="11">The sequence shown here is derived from an EMBL/GenBank/DDBJ whole genome shotgun (WGS) entry which is preliminary data.</text>
</comment>
<dbReference type="Pfam" id="PF02699">
    <property type="entry name" value="YajC"/>
    <property type="match status" value="1"/>
</dbReference>
<evidence type="ECO:0000256" key="9">
    <source>
        <dbReference type="ARBA" id="ARBA00023136"/>
    </source>
</evidence>